<feature type="non-terminal residue" evidence="2">
    <location>
        <position position="1"/>
    </location>
</feature>
<reference evidence="3" key="2">
    <citation type="submission" date="2015-01" db="EMBL/GenBank/DDBJ databases">
        <title>Evolutionary Origins and Diversification of the Mycorrhizal Mutualists.</title>
        <authorList>
            <consortium name="DOE Joint Genome Institute"/>
            <consortium name="Mycorrhizal Genomics Consortium"/>
            <person name="Kohler A."/>
            <person name="Kuo A."/>
            <person name="Nagy L.G."/>
            <person name="Floudas D."/>
            <person name="Copeland A."/>
            <person name="Barry K.W."/>
            <person name="Cichocki N."/>
            <person name="Veneault-Fourrey C."/>
            <person name="LaButti K."/>
            <person name="Lindquist E.A."/>
            <person name="Lipzen A."/>
            <person name="Lundell T."/>
            <person name="Morin E."/>
            <person name="Murat C."/>
            <person name="Riley R."/>
            <person name="Ohm R."/>
            <person name="Sun H."/>
            <person name="Tunlid A."/>
            <person name="Henrissat B."/>
            <person name="Grigoriev I.V."/>
            <person name="Hibbett D.S."/>
            <person name="Martin F."/>
        </authorList>
    </citation>
    <scope>NUCLEOTIDE SEQUENCE [LARGE SCALE GENOMIC DNA]</scope>
    <source>
        <strain evidence="3">441</strain>
    </source>
</reference>
<keyword evidence="3" id="KW-1185">Reference proteome</keyword>
<dbReference type="AlphaFoldDB" id="A0A0C9Z9Q5"/>
<dbReference type="Pfam" id="PF20149">
    <property type="entry name" value="DUF6532"/>
    <property type="match status" value="1"/>
</dbReference>
<gene>
    <name evidence="2" type="ORF">PISMIDRAFT_112946</name>
</gene>
<dbReference type="EMBL" id="KN833850">
    <property type="protein sequence ID" value="KIK16643.1"/>
    <property type="molecule type" value="Genomic_DNA"/>
</dbReference>
<protein>
    <recommendedName>
        <fullName evidence="1">DUF6532 domain-containing protein</fullName>
    </recommendedName>
</protein>
<organism evidence="2 3">
    <name type="scientific">Pisolithus microcarpus 441</name>
    <dbReference type="NCBI Taxonomy" id="765257"/>
    <lineage>
        <taxon>Eukaryota</taxon>
        <taxon>Fungi</taxon>
        <taxon>Dikarya</taxon>
        <taxon>Basidiomycota</taxon>
        <taxon>Agaricomycotina</taxon>
        <taxon>Agaricomycetes</taxon>
        <taxon>Agaricomycetidae</taxon>
        <taxon>Boletales</taxon>
        <taxon>Sclerodermatineae</taxon>
        <taxon>Pisolithaceae</taxon>
        <taxon>Pisolithus</taxon>
    </lineage>
</organism>
<dbReference type="Proteomes" id="UP000054018">
    <property type="component" value="Unassembled WGS sequence"/>
</dbReference>
<proteinExistence type="predicted"/>
<evidence type="ECO:0000313" key="2">
    <source>
        <dbReference type="EMBL" id="KIK16643.1"/>
    </source>
</evidence>
<evidence type="ECO:0000313" key="3">
    <source>
        <dbReference type="Proteomes" id="UP000054018"/>
    </source>
</evidence>
<name>A0A0C9Z9Q5_9AGAM</name>
<accession>A0A0C9Z9Q5</accession>
<dbReference type="InterPro" id="IPR045341">
    <property type="entry name" value="DUF6532"/>
</dbReference>
<dbReference type="HOGENOM" id="CLU_1590396_0_0_1"/>
<sequence>ITARSMHICGQFKSKAQPIVTTTFGFETSANKGVQTRNCLLVSELKQDSAFIFHVCGSSVDEHTGLYTNPVIQQIINEVLFKNKSDDAIKWGKYYNPFPQVAFALTLMAIECAIDEWALGSYEMISFKEDEYSGVFNSHLTSLDEFSKAAGKLDLLKKLLEQVHSTGW</sequence>
<dbReference type="STRING" id="765257.A0A0C9Z9Q5"/>
<dbReference type="OrthoDB" id="3268553at2759"/>
<feature type="domain" description="DUF6532" evidence="1">
    <location>
        <begin position="1"/>
        <end position="146"/>
    </location>
</feature>
<reference evidence="2 3" key="1">
    <citation type="submission" date="2014-04" db="EMBL/GenBank/DDBJ databases">
        <authorList>
            <consortium name="DOE Joint Genome Institute"/>
            <person name="Kuo A."/>
            <person name="Kohler A."/>
            <person name="Costa M.D."/>
            <person name="Nagy L.G."/>
            <person name="Floudas D."/>
            <person name="Copeland A."/>
            <person name="Barry K.W."/>
            <person name="Cichocki N."/>
            <person name="Veneault-Fourrey C."/>
            <person name="LaButti K."/>
            <person name="Lindquist E.A."/>
            <person name="Lipzen A."/>
            <person name="Lundell T."/>
            <person name="Morin E."/>
            <person name="Murat C."/>
            <person name="Sun H."/>
            <person name="Tunlid A."/>
            <person name="Henrissat B."/>
            <person name="Grigoriev I.V."/>
            <person name="Hibbett D.S."/>
            <person name="Martin F."/>
            <person name="Nordberg H.P."/>
            <person name="Cantor M.N."/>
            <person name="Hua S.X."/>
        </authorList>
    </citation>
    <scope>NUCLEOTIDE SEQUENCE [LARGE SCALE GENOMIC DNA]</scope>
    <source>
        <strain evidence="2 3">441</strain>
    </source>
</reference>
<evidence type="ECO:0000259" key="1">
    <source>
        <dbReference type="Pfam" id="PF20149"/>
    </source>
</evidence>